<dbReference type="Gene3D" id="3.40.50.300">
    <property type="entry name" value="P-loop containing nucleotide triphosphate hydrolases"/>
    <property type="match status" value="1"/>
</dbReference>
<dbReference type="InterPro" id="IPR002110">
    <property type="entry name" value="Ankyrin_rpt"/>
</dbReference>
<dbReference type="Proteomes" id="UP001345013">
    <property type="component" value="Unassembled WGS sequence"/>
</dbReference>
<evidence type="ECO:0000313" key="4">
    <source>
        <dbReference type="EMBL" id="KAK5075725.1"/>
    </source>
</evidence>
<evidence type="ECO:0000256" key="2">
    <source>
        <dbReference type="PROSITE-ProRule" id="PRU00023"/>
    </source>
</evidence>
<name>A0ABR0JVG6_9EURO</name>
<sequence length="613" mass="69391">MAQGDNHGTLVNNHYHFQRSQKDKCCTLLESLTFDRMNARLRNVATPVPHTCRWLRTSEKFLAWIDEGRIQEHHGFLWIKGKPGSGKSTIMKDTVSWSERAWPTQIILTYFFNARSSDRLEKSSLGLYRSLLHQLLMACPDTQTRFVTRFVSKKRDGKVLEEWAEEELKNFLIELVTTQQHLSVAMFIDALDEGSSDDIRSMVSYFWNFTRYATSAGAVTRVCLSSRHFPYITIQKGLSIVLEKQLQHGHDIETYIQQKFVGDDSPQMSVLRRRVRDRSTGTFLWVVLTVTMLNKLYDQGKKPAAMLQRLNEVPQDLQELFANSLSRDVEDIGERIALFRWMLYSLRPLDPAELYVAVQQACSSEDEDDEEIPTEDWVARYLVNCSRGLVELTSTTPPVVQFIHETVREFLLKVNLLGGNDLNVNTSHTVPPDFEGHDCHIAIAEDCLRYLLGLGLQTSSSAISTRQHILTEYAAEFWWQHAQESNQMCSQTLSTLAVELLTDENNLGTWLQHYDVDASQLHIVPITIPDLASPLYYAARIGLVEVVVILLEQKAEVNAQGGEYGNALQAALANGHEKVVQMLLEQGADVNAQGGKHGNALQAASLGGHERVV</sequence>
<keyword evidence="2" id="KW-0040">ANK repeat</keyword>
<dbReference type="InterPro" id="IPR036770">
    <property type="entry name" value="Ankyrin_rpt-contain_sf"/>
</dbReference>
<dbReference type="PROSITE" id="PS50088">
    <property type="entry name" value="ANK_REPEAT"/>
    <property type="match status" value="2"/>
</dbReference>
<feature type="domain" description="Nephrocystin 3-like N-terminal" evidence="3">
    <location>
        <begin position="51"/>
        <end position="227"/>
    </location>
</feature>
<dbReference type="InterPro" id="IPR027417">
    <property type="entry name" value="P-loop_NTPase"/>
</dbReference>
<dbReference type="Pfam" id="PF24883">
    <property type="entry name" value="NPHP3_N"/>
    <property type="match status" value="1"/>
</dbReference>
<dbReference type="EMBL" id="JAVRRG010000252">
    <property type="protein sequence ID" value="KAK5075725.1"/>
    <property type="molecule type" value="Genomic_DNA"/>
</dbReference>
<proteinExistence type="predicted"/>
<dbReference type="SUPFAM" id="SSF48403">
    <property type="entry name" value="Ankyrin repeat"/>
    <property type="match status" value="1"/>
</dbReference>
<dbReference type="Pfam" id="PF12796">
    <property type="entry name" value="Ank_2"/>
    <property type="match status" value="1"/>
</dbReference>
<reference evidence="4 5" key="1">
    <citation type="submission" date="2023-08" db="EMBL/GenBank/DDBJ databases">
        <title>Black Yeasts Isolated from many extreme environments.</title>
        <authorList>
            <person name="Coleine C."/>
            <person name="Stajich J.E."/>
            <person name="Selbmann L."/>
        </authorList>
    </citation>
    <scope>NUCLEOTIDE SEQUENCE [LARGE SCALE GENOMIC DNA]</scope>
    <source>
        <strain evidence="4 5">CCFEE 5885</strain>
    </source>
</reference>
<evidence type="ECO:0000256" key="1">
    <source>
        <dbReference type="ARBA" id="ARBA00022737"/>
    </source>
</evidence>
<keyword evidence="1" id="KW-0677">Repeat</keyword>
<evidence type="ECO:0000313" key="5">
    <source>
        <dbReference type="Proteomes" id="UP001345013"/>
    </source>
</evidence>
<keyword evidence="5" id="KW-1185">Reference proteome</keyword>
<dbReference type="SMART" id="SM00248">
    <property type="entry name" value="ANK"/>
    <property type="match status" value="2"/>
</dbReference>
<protein>
    <recommendedName>
        <fullName evidence="3">Nephrocystin 3-like N-terminal domain-containing protein</fullName>
    </recommendedName>
</protein>
<comment type="caution">
    <text evidence="4">The sequence shown here is derived from an EMBL/GenBank/DDBJ whole genome shotgun (WGS) entry which is preliminary data.</text>
</comment>
<dbReference type="Gene3D" id="1.25.40.20">
    <property type="entry name" value="Ankyrin repeat-containing domain"/>
    <property type="match status" value="1"/>
</dbReference>
<evidence type="ECO:0000259" key="3">
    <source>
        <dbReference type="Pfam" id="PF24883"/>
    </source>
</evidence>
<dbReference type="PROSITE" id="PS50297">
    <property type="entry name" value="ANK_REP_REGION"/>
    <property type="match status" value="2"/>
</dbReference>
<dbReference type="PANTHER" id="PTHR10039:SF5">
    <property type="entry name" value="NACHT DOMAIN-CONTAINING PROTEIN"/>
    <property type="match status" value="1"/>
</dbReference>
<dbReference type="InterPro" id="IPR056884">
    <property type="entry name" value="NPHP3-like_N"/>
</dbReference>
<feature type="repeat" description="ANK" evidence="2">
    <location>
        <begin position="563"/>
        <end position="595"/>
    </location>
</feature>
<dbReference type="PANTHER" id="PTHR10039">
    <property type="entry name" value="AMELOGENIN"/>
    <property type="match status" value="1"/>
</dbReference>
<gene>
    <name evidence="4" type="ORF">LTR24_009930</name>
</gene>
<organism evidence="4 5">
    <name type="scientific">Lithohypha guttulata</name>
    <dbReference type="NCBI Taxonomy" id="1690604"/>
    <lineage>
        <taxon>Eukaryota</taxon>
        <taxon>Fungi</taxon>
        <taxon>Dikarya</taxon>
        <taxon>Ascomycota</taxon>
        <taxon>Pezizomycotina</taxon>
        <taxon>Eurotiomycetes</taxon>
        <taxon>Chaetothyriomycetidae</taxon>
        <taxon>Chaetothyriales</taxon>
        <taxon>Trichomeriaceae</taxon>
        <taxon>Lithohypha</taxon>
    </lineage>
</organism>
<dbReference type="SUPFAM" id="SSF52540">
    <property type="entry name" value="P-loop containing nucleoside triphosphate hydrolases"/>
    <property type="match status" value="1"/>
</dbReference>
<feature type="repeat" description="ANK" evidence="2">
    <location>
        <begin position="530"/>
        <end position="562"/>
    </location>
</feature>
<accession>A0ABR0JVG6</accession>